<name>A0ABX4ETP1_9BORD</name>
<sequence length="225" mass="24985">MELRIDVDPGIWKPGDELDVLYGRMRDPADRLFEMPEVRTAHPGLVLRWRSADGEYYVYVEDRARGCLAGYTVFNRLIEVSRQADRHLRAPHSRYAPAYQRRGIASLVYRWALDGGLCLLSGARQSPGAHALWGALARDYPCTYVALRRKTLTLLGRQVDETLRADLHTRLMMAGSGWTMDALCRAVGMPASPGGEAEDARAAHRFGASVAYPPCSSATARRPPG</sequence>
<proteinExistence type="predicted"/>
<organism evidence="1 2">
    <name type="scientific">Bordetella genomosp. 1</name>
    <dbReference type="NCBI Taxonomy" id="1395607"/>
    <lineage>
        <taxon>Bacteria</taxon>
        <taxon>Pseudomonadati</taxon>
        <taxon>Pseudomonadota</taxon>
        <taxon>Betaproteobacteria</taxon>
        <taxon>Burkholderiales</taxon>
        <taxon>Alcaligenaceae</taxon>
        <taxon>Bordetella</taxon>
    </lineage>
</organism>
<evidence type="ECO:0000313" key="1">
    <source>
        <dbReference type="EMBL" id="OZI57145.1"/>
    </source>
</evidence>
<protein>
    <submittedName>
        <fullName evidence="1">N-acetyltransferase</fullName>
    </submittedName>
</protein>
<gene>
    <name evidence="1" type="ORF">CAL27_23145</name>
</gene>
<evidence type="ECO:0000313" key="2">
    <source>
        <dbReference type="Proteomes" id="UP000216354"/>
    </source>
</evidence>
<keyword evidence="2" id="KW-1185">Reference proteome</keyword>
<dbReference type="Proteomes" id="UP000216354">
    <property type="component" value="Unassembled WGS sequence"/>
</dbReference>
<comment type="caution">
    <text evidence="1">The sequence shown here is derived from an EMBL/GenBank/DDBJ whole genome shotgun (WGS) entry which is preliminary data.</text>
</comment>
<dbReference type="EMBL" id="NEVR01000006">
    <property type="protein sequence ID" value="OZI57145.1"/>
    <property type="molecule type" value="Genomic_DNA"/>
</dbReference>
<accession>A0ABX4ETP1</accession>
<reference evidence="1 2" key="1">
    <citation type="submission" date="2017-05" db="EMBL/GenBank/DDBJ databases">
        <title>Complete and WGS of Bordetella genogroups.</title>
        <authorList>
            <person name="Spilker T."/>
            <person name="Lipuma J."/>
        </authorList>
    </citation>
    <scope>NUCLEOTIDE SEQUENCE [LARGE SCALE GENOMIC DNA]</scope>
    <source>
        <strain evidence="1 2">AU9795</strain>
    </source>
</reference>